<dbReference type="PANTHER" id="PTHR13803">
    <property type="entry name" value="SEC24-RELATED PROTEIN"/>
    <property type="match status" value="1"/>
</dbReference>
<dbReference type="InterPro" id="IPR012990">
    <property type="entry name" value="Beta-sandwich_Sec23_24"/>
</dbReference>
<feature type="domain" description="Gelsolin-like" evidence="2">
    <location>
        <begin position="712"/>
        <end position="757"/>
    </location>
</feature>
<dbReference type="GO" id="GO:0008270">
    <property type="term" value="F:zinc ion binding"/>
    <property type="evidence" value="ECO:0007669"/>
    <property type="project" value="InterPro"/>
</dbReference>
<feature type="domain" description="Sec23/Sec24 helical" evidence="4">
    <location>
        <begin position="561"/>
        <end position="661"/>
    </location>
</feature>
<dbReference type="GO" id="GO:0070971">
    <property type="term" value="C:endoplasmic reticulum exit site"/>
    <property type="evidence" value="ECO:0007669"/>
    <property type="project" value="TreeGrafter"/>
</dbReference>
<dbReference type="InterPro" id="IPR036175">
    <property type="entry name" value="Sec23/24_helical_dom_sf"/>
</dbReference>
<evidence type="ECO:0008006" key="8">
    <source>
        <dbReference type="Google" id="ProtNLM"/>
    </source>
</evidence>
<reference evidence="6 7" key="1">
    <citation type="submission" date="2019-02" db="EMBL/GenBank/DDBJ databases">
        <title>Genome sequencing of the rare red list fungi Phellinidium pouzarii.</title>
        <authorList>
            <person name="Buettner E."/>
            <person name="Kellner H."/>
        </authorList>
    </citation>
    <scope>NUCLEOTIDE SEQUENCE [LARGE SCALE GENOMIC DNA]</scope>
    <source>
        <strain evidence="6 7">DSM 108285</strain>
    </source>
</reference>
<dbReference type="InterPro" id="IPR036174">
    <property type="entry name" value="Znf_Sec23_Sec24_sf"/>
</dbReference>
<dbReference type="InterPro" id="IPR036180">
    <property type="entry name" value="Gelsolin-like_dom_sf"/>
</dbReference>
<dbReference type="GO" id="GO:0000149">
    <property type="term" value="F:SNARE binding"/>
    <property type="evidence" value="ECO:0007669"/>
    <property type="project" value="TreeGrafter"/>
</dbReference>
<evidence type="ECO:0000313" key="6">
    <source>
        <dbReference type="EMBL" id="THH09228.1"/>
    </source>
</evidence>
<feature type="domain" description="Sec23/Sec24 beta-sandwich" evidence="5">
    <location>
        <begin position="460"/>
        <end position="550"/>
    </location>
</feature>
<sequence length="848" mass="93207">MFAHGPAHIPQPPHTSGKPFSGLRTRIDPGQIPSPVEVAENDEETWEGRPFMTLPGEHVPLSTTNFVSIDQGNSSPRFVRATTWHIPFSAELADACQIPLAAIVQPFAEVQQSEDNVPVVDFGEIGPARCEQCRAYINPWLLPEYFCNLDSNQMRLDQLQRPELTKGTVDFVVSSEYFAPHAPPRLVPSYYSPEPQPEPTSRRVPEPIRIMFAIDVSREAVQCGLVRAACEAIIGVLYGREMDDGVRMEPCFPTQCKVGIMTFDTTVHFYDVSAERNAAVMLVIPDIEDEIFCPLQDGAFVDPNCSRNVIENLLSEIPKRFEAESTLLCALGAAMRGCLASFARHGGQVILFQSSMCSVGPGVSEARLDESKLYDTDREKQLFQPCDSMWMDLAEEMAEEGVGVCVLAGTGVTAFVDFGSIGSLAATTGGDLRLFPRFDPVLDALPFRTTLTRLISRFTGYTCRARVRVSRGLCVKALHGALLQGASGAADGEAALGVLHADAAFGVKYAHAGRGSLDARGHAHLQCAVLYTTREGQRRVRVLNVALQVAALAGNVFRYADAEATSCYLAKEAMTSLSSHTLSNIRDSLTEKCSSILLAYRRNCAAATSPSQLILPEAFKLLPLYTLTIHKNRGLRAHNVPADVRNYYAKRLLGMPVCTMLRHLYPRFMALHDLTDSIALPTPSTEANGTPEDRSAMQLPSVMRDTFVGMQGNGVFLIDNEEIMVIWFGSRVSPQTLLDLLGVESSDQIDSRMSRLPDLPTRLSMQVRNILSARRAERGGIELRLLVARQNLDAAEIEMSDMLVEDQNCGAMSYIDYLCFVHKQINVALTNNTSIESVTSYGLRGTPW</sequence>
<evidence type="ECO:0000259" key="3">
    <source>
        <dbReference type="Pfam" id="PF04811"/>
    </source>
</evidence>
<dbReference type="Proteomes" id="UP000308199">
    <property type="component" value="Unassembled WGS sequence"/>
</dbReference>
<name>A0A4S4LDS5_9AGAM</name>
<dbReference type="Gene3D" id="2.30.30.380">
    <property type="entry name" value="Zn-finger domain of Sec23/24"/>
    <property type="match status" value="1"/>
</dbReference>
<evidence type="ECO:0000313" key="7">
    <source>
        <dbReference type="Proteomes" id="UP000308199"/>
    </source>
</evidence>
<protein>
    <recommendedName>
        <fullName evidence="8">Sec23/Sec24 trunk domain-containing protein</fullName>
    </recommendedName>
</protein>
<dbReference type="Pfam" id="PF04815">
    <property type="entry name" value="Sec23_helical"/>
    <property type="match status" value="1"/>
</dbReference>
<feature type="domain" description="Sec23/Sec24 trunk" evidence="3">
    <location>
        <begin position="205"/>
        <end position="454"/>
    </location>
</feature>
<dbReference type="Gene3D" id="3.40.20.10">
    <property type="entry name" value="Severin"/>
    <property type="match status" value="1"/>
</dbReference>
<dbReference type="InterPro" id="IPR006900">
    <property type="entry name" value="Sec23/24_helical_dom"/>
</dbReference>
<keyword evidence="7" id="KW-1185">Reference proteome</keyword>
<dbReference type="InterPro" id="IPR029006">
    <property type="entry name" value="ADF-H/Gelsolin-like_dom_sf"/>
</dbReference>
<accession>A0A4S4LDS5</accession>
<feature type="region of interest" description="Disordered" evidence="1">
    <location>
        <begin position="1"/>
        <end position="34"/>
    </location>
</feature>
<evidence type="ECO:0000259" key="2">
    <source>
        <dbReference type="Pfam" id="PF00626"/>
    </source>
</evidence>
<dbReference type="Gene3D" id="1.20.120.730">
    <property type="entry name" value="Sec23/Sec24 helical domain"/>
    <property type="match status" value="1"/>
</dbReference>
<dbReference type="InterPro" id="IPR050550">
    <property type="entry name" value="SEC23_SEC24_subfamily"/>
</dbReference>
<evidence type="ECO:0000256" key="1">
    <source>
        <dbReference type="SAM" id="MobiDB-lite"/>
    </source>
</evidence>
<dbReference type="AlphaFoldDB" id="A0A4S4LDS5"/>
<dbReference type="Pfam" id="PF08033">
    <property type="entry name" value="Sec23_BS"/>
    <property type="match status" value="1"/>
</dbReference>
<dbReference type="SUPFAM" id="SSF82754">
    <property type="entry name" value="C-terminal, gelsolin-like domain of Sec23/24"/>
    <property type="match status" value="1"/>
</dbReference>
<dbReference type="InterPro" id="IPR007123">
    <property type="entry name" value="Gelsolin-like_dom"/>
</dbReference>
<dbReference type="InterPro" id="IPR006896">
    <property type="entry name" value="Sec23/24_trunk_dom"/>
</dbReference>
<dbReference type="PANTHER" id="PTHR13803:SF4">
    <property type="entry name" value="SECRETORY 24CD, ISOFORM C"/>
    <property type="match status" value="1"/>
</dbReference>
<dbReference type="OrthoDB" id="49016at2759"/>
<dbReference type="GO" id="GO:0090110">
    <property type="term" value="P:COPII-coated vesicle cargo loading"/>
    <property type="evidence" value="ECO:0007669"/>
    <property type="project" value="TreeGrafter"/>
</dbReference>
<dbReference type="Gene3D" id="3.40.50.410">
    <property type="entry name" value="von Willebrand factor, type A domain"/>
    <property type="match status" value="1"/>
</dbReference>
<dbReference type="GO" id="GO:0006886">
    <property type="term" value="P:intracellular protein transport"/>
    <property type="evidence" value="ECO:0007669"/>
    <property type="project" value="InterPro"/>
</dbReference>
<dbReference type="SUPFAM" id="SSF53300">
    <property type="entry name" value="vWA-like"/>
    <property type="match status" value="1"/>
</dbReference>
<dbReference type="Pfam" id="PF00626">
    <property type="entry name" value="Gelsolin"/>
    <property type="match status" value="1"/>
</dbReference>
<organism evidence="6 7">
    <name type="scientific">Phellinidium pouzarii</name>
    <dbReference type="NCBI Taxonomy" id="167371"/>
    <lineage>
        <taxon>Eukaryota</taxon>
        <taxon>Fungi</taxon>
        <taxon>Dikarya</taxon>
        <taxon>Basidiomycota</taxon>
        <taxon>Agaricomycotina</taxon>
        <taxon>Agaricomycetes</taxon>
        <taxon>Hymenochaetales</taxon>
        <taxon>Hymenochaetaceae</taxon>
        <taxon>Phellinidium</taxon>
    </lineage>
</organism>
<dbReference type="EMBL" id="SGPK01000071">
    <property type="protein sequence ID" value="THH09228.1"/>
    <property type="molecule type" value="Genomic_DNA"/>
</dbReference>
<dbReference type="SUPFAM" id="SSF81995">
    <property type="entry name" value="beta-sandwich domain of Sec23/24"/>
    <property type="match status" value="1"/>
</dbReference>
<dbReference type="GO" id="GO:0030127">
    <property type="term" value="C:COPII vesicle coat"/>
    <property type="evidence" value="ECO:0007669"/>
    <property type="project" value="InterPro"/>
</dbReference>
<dbReference type="SUPFAM" id="SSF82919">
    <property type="entry name" value="Zn-finger domain of Sec23/24"/>
    <property type="match status" value="1"/>
</dbReference>
<dbReference type="Pfam" id="PF04811">
    <property type="entry name" value="Sec23_trunk"/>
    <property type="match status" value="1"/>
</dbReference>
<gene>
    <name evidence="6" type="ORF">EW145_g2180</name>
</gene>
<dbReference type="SUPFAM" id="SSF81811">
    <property type="entry name" value="Helical domain of Sec23/24"/>
    <property type="match status" value="1"/>
</dbReference>
<comment type="caution">
    <text evidence="6">The sequence shown here is derived from an EMBL/GenBank/DDBJ whole genome shotgun (WGS) entry which is preliminary data.</text>
</comment>
<dbReference type="InterPro" id="IPR036465">
    <property type="entry name" value="vWFA_dom_sf"/>
</dbReference>
<evidence type="ECO:0000259" key="4">
    <source>
        <dbReference type="Pfam" id="PF04815"/>
    </source>
</evidence>
<proteinExistence type="predicted"/>
<dbReference type="Gene3D" id="2.60.40.1670">
    <property type="entry name" value="beta-sandwich domain of Sec23/24"/>
    <property type="match status" value="1"/>
</dbReference>
<evidence type="ECO:0000259" key="5">
    <source>
        <dbReference type="Pfam" id="PF08033"/>
    </source>
</evidence>